<dbReference type="NCBIfam" id="TIGR02228">
    <property type="entry name" value="sigpep_I_arch"/>
    <property type="match status" value="1"/>
</dbReference>
<proteinExistence type="predicted"/>
<dbReference type="PANTHER" id="PTHR10806:SF6">
    <property type="entry name" value="SIGNAL PEPTIDASE COMPLEX CATALYTIC SUBUNIT SEC11"/>
    <property type="match status" value="1"/>
</dbReference>
<evidence type="ECO:0000313" key="7">
    <source>
        <dbReference type="EMBL" id="GIN60623.1"/>
    </source>
</evidence>
<feature type="transmembrane region" description="Helical" evidence="6">
    <location>
        <begin position="16"/>
        <end position="34"/>
    </location>
</feature>
<feature type="transmembrane region" description="Helical" evidence="6">
    <location>
        <begin position="153"/>
        <end position="171"/>
    </location>
</feature>
<dbReference type="PRINTS" id="PR00728">
    <property type="entry name" value="SIGNALPTASE"/>
</dbReference>
<evidence type="ECO:0000256" key="1">
    <source>
        <dbReference type="ARBA" id="ARBA00004370"/>
    </source>
</evidence>
<dbReference type="InterPro" id="IPR019533">
    <property type="entry name" value="Peptidase_S26"/>
</dbReference>
<dbReference type="EC" id="3.4.21.89" evidence="5"/>
<accession>A0A919WF26</accession>
<dbReference type="InterPro" id="IPR036286">
    <property type="entry name" value="LexA/Signal_pep-like_sf"/>
</dbReference>
<evidence type="ECO:0000313" key="8">
    <source>
        <dbReference type="Proteomes" id="UP000682111"/>
    </source>
</evidence>
<dbReference type="Proteomes" id="UP000682111">
    <property type="component" value="Unassembled WGS sequence"/>
</dbReference>
<keyword evidence="3 6" id="KW-1133">Transmembrane helix</keyword>
<dbReference type="GO" id="GO:0016020">
    <property type="term" value="C:membrane"/>
    <property type="evidence" value="ECO:0007669"/>
    <property type="project" value="UniProtKB-SubCell"/>
</dbReference>
<dbReference type="PANTHER" id="PTHR10806">
    <property type="entry name" value="SIGNAL PEPTIDASE COMPLEX CATALYTIC SUBUNIT SEC11"/>
    <property type="match status" value="1"/>
</dbReference>
<dbReference type="EMBL" id="BORC01000001">
    <property type="protein sequence ID" value="GIN60623.1"/>
    <property type="molecule type" value="Genomic_DNA"/>
</dbReference>
<keyword evidence="4 6" id="KW-0472">Membrane</keyword>
<evidence type="ECO:0000256" key="2">
    <source>
        <dbReference type="ARBA" id="ARBA00022692"/>
    </source>
</evidence>
<evidence type="ECO:0000256" key="6">
    <source>
        <dbReference type="SAM" id="Phobius"/>
    </source>
</evidence>
<evidence type="ECO:0000256" key="5">
    <source>
        <dbReference type="NCBIfam" id="TIGR02228"/>
    </source>
</evidence>
<reference evidence="7" key="1">
    <citation type="submission" date="2021-03" db="EMBL/GenBank/DDBJ databases">
        <title>Antimicrobial resistance genes in bacteria isolated from Japanese honey, and their potential for conferring macrolide and lincosamide resistance in the American foulbrood pathogen Paenibacillus larvae.</title>
        <authorList>
            <person name="Okamoto M."/>
            <person name="Kumagai M."/>
            <person name="Kanamori H."/>
            <person name="Takamatsu D."/>
        </authorList>
    </citation>
    <scope>NUCLEOTIDE SEQUENCE</scope>
    <source>
        <strain evidence="7">J27TS8</strain>
    </source>
</reference>
<comment type="subcellular location">
    <subcellularLocation>
        <location evidence="1">Membrane</location>
    </subcellularLocation>
</comment>
<dbReference type="RefSeq" id="WP_095306669.1">
    <property type="nucleotide sequence ID" value="NZ_BORC01000001.1"/>
</dbReference>
<sequence length="186" mass="20202">MKGGVKIKRIFKATGNLVLLGFVVIMLISLYNVIQVSRNSDGLPSILGFHLLTVLTGSMDPKLSEGDLIIIHPYSTETPKVNDVVTYRNHNGTFVTHRIVGIVDNNGTSLFQTKGDANNLVDQDLVSLEQIAGAVAFKIPKLGLLLSSLKGPLGLILLTLTISFVLSAKIIKKILAVRKEEQLTQK</sequence>
<dbReference type="InterPro" id="IPR001733">
    <property type="entry name" value="Peptidase_S26B"/>
</dbReference>
<evidence type="ECO:0000256" key="3">
    <source>
        <dbReference type="ARBA" id="ARBA00022989"/>
    </source>
</evidence>
<dbReference type="GO" id="GO:0009003">
    <property type="term" value="F:signal peptidase activity"/>
    <property type="evidence" value="ECO:0007669"/>
    <property type="project" value="UniProtKB-EC"/>
</dbReference>
<dbReference type="CDD" id="cd06530">
    <property type="entry name" value="S26_SPase_I"/>
    <property type="match status" value="1"/>
</dbReference>
<dbReference type="GO" id="GO:0004252">
    <property type="term" value="F:serine-type endopeptidase activity"/>
    <property type="evidence" value="ECO:0007669"/>
    <property type="project" value="UniProtKB-UniRule"/>
</dbReference>
<evidence type="ECO:0000256" key="4">
    <source>
        <dbReference type="ARBA" id="ARBA00023136"/>
    </source>
</evidence>
<protein>
    <recommendedName>
        <fullName evidence="5">Signal peptidase I</fullName>
        <ecNumber evidence="5">3.4.21.89</ecNumber>
    </recommendedName>
</protein>
<organism evidence="7 8">
    <name type="scientific">Robertmurraya siralis</name>
    <dbReference type="NCBI Taxonomy" id="77777"/>
    <lineage>
        <taxon>Bacteria</taxon>
        <taxon>Bacillati</taxon>
        <taxon>Bacillota</taxon>
        <taxon>Bacilli</taxon>
        <taxon>Bacillales</taxon>
        <taxon>Bacillaceae</taxon>
        <taxon>Robertmurraya</taxon>
    </lineage>
</organism>
<dbReference type="OrthoDB" id="1648066at2"/>
<name>A0A919WF26_9BACI</name>
<dbReference type="GO" id="GO:0006465">
    <property type="term" value="P:signal peptide processing"/>
    <property type="evidence" value="ECO:0007669"/>
    <property type="project" value="UniProtKB-UniRule"/>
</dbReference>
<keyword evidence="8" id="KW-1185">Reference proteome</keyword>
<dbReference type="SUPFAM" id="SSF51306">
    <property type="entry name" value="LexA/Signal peptidase"/>
    <property type="match status" value="1"/>
</dbReference>
<gene>
    <name evidence="7" type="ORF">J27TS8_06160</name>
</gene>
<dbReference type="AlphaFoldDB" id="A0A919WF26"/>
<comment type="caution">
    <text evidence="7">The sequence shown here is derived from an EMBL/GenBank/DDBJ whole genome shotgun (WGS) entry which is preliminary data.</text>
</comment>
<keyword evidence="2 6" id="KW-0812">Transmembrane</keyword>